<proteinExistence type="predicted"/>
<reference evidence="1" key="1">
    <citation type="submission" date="2022-10" db="EMBL/GenBank/DDBJ databases">
        <title>Tapping the CABI collections for fungal endophytes: first genome assemblies for Collariella, Neodidymelliopsis, Ascochyta clinopodiicola, Didymella pomorum, Didymosphaeria variabile, Neocosmospora piperis and Neocucurbitaria cava.</title>
        <authorList>
            <person name="Hill R."/>
        </authorList>
    </citation>
    <scope>NUCLEOTIDE SEQUENCE</scope>
    <source>
        <strain evidence="1">IMI 356815</strain>
    </source>
</reference>
<dbReference type="Proteomes" id="UP001140513">
    <property type="component" value="Unassembled WGS sequence"/>
</dbReference>
<accession>A0A9W8XB10</accession>
<name>A0A9W8XB10_9PLEO</name>
<dbReference type="PANTHER" id="PTHR33112:SF10">
    <property type="entry name" value="TOL"/>
    <property type="match status" value="1"/>
</dbReference>
<gene>
    <name evidence="1" type="ORF">N0V89_012004</name>
</gene>
<dbReference type="PANTHER" id="PTHR33112">
    <property type="entry name" value="DOMAIN PROTEIN, PUTATIVE-RELATED"/>
    <property type="match status" value="1"/>
</dbReference>
<dbReference type="RefSeq" id="XP_056066033.1">
    <property type="nucleotide sequence ID" value="XM_056220730.1"/>
</dbReference>
<organism evidence="1 2">
    <name type="scientific">Didymosphaeria variabile</name>
    <dbReference type="NCBI Taxonomy" id="1932322"/>
    <lineage>
        <taxon>Eukaryota</taxon>
        <taxon>Fungi</taxon>
        <taxon>Dikarya</taxon>
        <taxon>Ascomycota</taxon>
        <taxon>Pezizomycotina</taxon>
        <taxon>Dothideomycetes</taxon>
        <taxon>Pleosporomycetidae</taxon>
        <taxon>Pleosporales</taxon>
        <taxon>Massarineae</taxon>
        <taxon>Didymosphaeriaceae</taxon>
        <taxon>Didymosphaeria</taxon>
    </lineage>
</organism>
<evidence type="ECO:0000313" key="2">
    <source>
        <dbReference type="Proteomes" id="UP001140513"/>
    </source>
</evidence>
<dbReference type="GeneID" id="80915534"/>
<dbReference type="EMBL" id="JAPEUX010000009">
    <property type="protein sequence ID" value="KAJ4345869.1"/>
    <property type="molecule type" value="Genomic_DNA"/>
</dbReference>
<protein>
    <submittedName>
        <fullName evidence="1">Uncharacterized protein</fullName>
    </submittedName>
</protein>
<evidence type="ECO:0000313" key="1">
    <source>
        <dbReference type="EMBL" id="KAJ4345869.1"/>
    </source>
</evidence>
<dbReference type="OrthoDB" id="2958217at2759"/>
<comment type="caution">
    <text evidence="1">The sequence shown here is derived from an EMBL/GenBank/DDBJ whole genome shotgun (WGS) entry which is preliminary data.</text>
</comment>
<sequence>MAQTHKLRKRMIELRQYIDIEQLEDLYLDWLRWREGYSRSSVTKVEDKLVAIQGIAQDVGSLFDDKLIVGMWKSRILQDLCFSFVPDTGVTMRPPLRKLAPSWSWASTNQRIWPVDMTRYNTQGTYLAKVISLDVSETAFRGSHWAMLWIQCNLIRMIPKWDVPRWDKPSISEAIRQKVRNGQMSVLRGFTMAKTGVYVEYRNIHNEGKTIDNIHVDPKDRSLDVYMLVIRQLPSTNWENRQAWDEIAEGLLLTRRPVPEHAFERIGFFEMEGDACRELLVEHKVSENQIIALV</sequence>
<keyword evidence="2" id="KW-1185">Reference proteome</keyword>
<dbReference type="AlphaFoldDB" id="A0A9W8XB10"/>